<protein>
    <submittedName>
        <fullName evidence="5">HD-hydrolase domain</fullName>
    </submittedName>
</protein>
<dbReference type="InterPro" id="IPR013655">
    <property type="entry name" value="PAS_fold_3"/>
</dbReference>
<dbReference type="SMART" id="SM00471">
    <property type="entry name" value="HDc"/>
    <property type="match status" value="1"/>
</dbReference>
<feature type="domain" description="PAS" evidence="2">
    <location>
        <begin position="9"/>
        <end position="82"/>
    </location>
</feature>
<dbReference type="Proteomes" id="UP000186607">
    <property type="component" value="Unassembled WGS sequence"/>
</dbReference>
<dbReference type="InterPro" id="IPR000700">
    <property type="entry name" value="PAS-assoc_C"/>
</dbReference>
<keyword evidence="5" id="KW-0378">Hydrolase</keyword>
<dbReference type="SMART" id="SM00091">
    <property type="entry name" value="PAS"/>
    <property type="match status" value="5"/>
</dbReference>
<evidence type="ECO:0000259" key="3">
    <source>
        <dbReference type="PROSITE" id="PS50113"/>
    </source>
</evidence>
<dbReference type="Pfam" id="PF08447">
    <property type="entry name" value="PAS_3"/>
    <property type="match status" value="1"/>
</dbReference>
<dbReference type="AlphaFoldDB" id="A0A1U7NY66"/>
<evidence type="ECO:0000259" key="2">
    <source>
        <dbReference type="PROSITE" id="PS50112"/>
    </source>
</evidence>
<dbReference type="CDD" id="cd00077">
    <property type="entry name" value="HDc"/>
    <property type="match status" value="1"/>
</dbReference>
<feature type="domain" description="PAC" evidence="3">
    <location>
        <begin position="83"/>
        <end position="137"/>
    </location>
</feature>
<dbReference type="Pfam" id="PF13487">
    <property type="entry name" value="HD_5"/>
    <property type="match status" value="1"/>
</dbReference>
<keyword evidence="6" id="KW-1185">Reference proteome</keyword>
<sequence>MEDHPPSPDLHLLSQAFTASVTGVIITDAQQPDLPIIFVNPAFERLSGYLAAEIIGRNCRFLQGQDRDQEARQEILDALSEGHSVTTVLRNYRKDGSLFYNELTLSPIHDASGTLTHYLGFQNDVTAREQARQQESRSRRQLTSILERITDGFVSFDQHWNITYVNAAAAAMTARPSSETLGQNLFTFSPLSTHSPLGLALQKAQESGIVQHLLNHSGMGKQTNITIYPGENGVSMFIRDVTESREAQREQQASEERFAKVFEAAPVAIIVSQLSTGHCIDVNPEFLRQSGYTREEVIGRDSLDLNFWVVPLEAEDLRRILREEGKVLDRELQFRLKSGAVADTTVSAIPMTMGGEACIVTLLRDVTVEKQAQRFLADSEERYRNIATQLQRTLDLSLDLINSIDAEGRFVTISAACQQILGYTPEELIGRTYLDFVHPDDRAITVREDAHITAGQATTTFQNRYLHKNGSVVWLEWAAVSLPDDSLMYCVARNITERRVAEEDQAFLAAIVQASHNAIIGVSLDNTIRSWNPGAEELYGYTAEEAIGQPVTFIVPADFHALELESMERARQGFRDPPFEGNRVTKSGQQLQVRVTISPILDAAGQVIGVSKIARDITALRTAEQEIQVLNEDLQRQLRSITGLRKIDHSIAASADLDVTLGLVLDSIRQQLGMDAATVLLFDPHRKTLTYTVTRGLYTARLENSATKLGVGLAGSAALIQQPISLPDLIHASVLPAWRDVVKKEGLTAYHAVPLLSKGQVVGVIEVLHHQPWPLSLEWLSTLETLADQAAIAIDHARLVTELERSNVELRSAYDETIEGWARALDLRDHETEGHSRRVTEMTHELCQALGFTSDQLMQVRRGALLHDIGKMGIPDAVLLKPGKLTEDEWVLMKKHPEYAAELLTPIEFLHPALEIPQNHHEKWDGSGYPQGLKGEAIPLSARAFAVVDVYDALMSDRPYRKAWTREKTMDHIQSGSGLHFDPEVVDAFLQMIGQH</sequence>
<dbReference type="PROSITE" id="PS50113">
    <property type="entry name" value="PAC"/>
    <property type="match status" value="2"/>
</dbReference>
<dbReference type="SUPFAM" id="SSF55781">
    <property type="entry name" value="GAF domain-like"/>
    <property type="match status" value="1"/>
</dbReference>
<dbReference type="GO" id="GO:0006355">
    <property type="term" value="P:regulation of DNA-templated transcription"/>
    <property type="evidence" value="ECO:0007669"/>
    <property type="project" value="InterPro"/>
</dbReference>
<dbReference type="InterPro" id="IPR029016">
    <property type="entry name" value="GAF-like_dom_sf"/>
</dbReference>
<feature type="coiled-coil region" evidence="1">
    <location>
        <begin position="613"/>
        <end position="640"/>
    </location>
</feature>
<feature type="domain" description="PAC" evidence="3">
    <location>
        <begin position="577"/>
        <end position="629"/>
    </location>
</feature>
<dbReference type="InterPro" id="IPR003018">
    <property type="entry name" value="GAF"/>
</dbReference>
<proteinExistence type="predicted"/>
<dbReference type="InterPro" id="IPR035965">
    <property type="entry name" value="PAS-like_dom_sf"/>
</dbReference>
<dbReference type="EMBL" id="MSTI01000085">
    <property type="protein sequence ID" value="OLV17844.1"/>
    <property type="molecule type" value="Genomic_DNA"/>
</dbReference>
<dbReference type="Pfam" id="PF01590">
    <property type="entry name" value="GAF"/>
    <property type="match status" value="1"/>
</dbReference>
<dbReference type="OrthoDB" id="9798833at2"/>
<dbReference type="PROSITE" id="PS50112">
    <property type="entry name" value="PAS"/>
    <property type="match status" value="5"/>
</dbReference>
<dbReference type="Gene3D" id="3.30.450.20">
    <property type="entry name" value="PAS domain"/>
    <property type="match status" value="5"/>
</dbReference>
<dbReference type="InterPro" id="IPR006675">
    <property type="entry name" value="HDIG_dom"/>
</dbReference>
<feature type="domain" description="PAS" evidence="2">
    <location>
        <begin position="386"/>
        <end position="442"/>
    </location>
</feature>
<dbReference type="RefSeq" id="WP_075833073.1">
    <property type="nucleotide sequence ID" value="NZ_MSTI01000085.1"/>
</dbReference>
<evidence type="ECO:0000259" key="4">
    <source>
        <dbReference type="PROSITE" id="PS51832"/>
    </source>
</evidence>
<dbReference type="PANTHER" id="PTHR45228">
    <property type="entry name" value="CYCLIC DI-GMP PHOSPHODIESTERASE TM_0186-RELATED"/>
    <property type="match status" value="1"/>
</dbReference>
<dbReference type="InterPro" id="IPR052020">
    <property type="entry name" value="Cyclic_di-GMP/3'3'-cGAMP_PDE"/>
</dbReference>
<name>A0A1U7NY66_9DEIO</name>
<evidence type="ECO:0000313" key="6">
    <source>
        <dbReference type="Proteomes" id="UP000186607"/>
    </source>
</evidence>
<dbReference type="SMART" id="SM00065">
    <property type="entry name" value="GAF"/>
    <property type="match status" value="1"/>
</dbReference>
<dbReference type="SUPFAM" id="SSF109604">
    <property type="entry name" value="HD-domain/PDEase-like"/>
    <property type="match status" value="1"/>
</dbReference>
<dbReference type="Pfam" id="PF00989">
    <property type="entry name" value="PAS"/>
    <property type="match status" value="2"/>
</dbReference>
<dbReference type="InterPro" id="IPR037522">
    <property type="entry name" value="HD_GYP_dom"/>
</dbReference>
<comment type="caution">
    <text evidence="5">The sequence shown here is derived from an EMBL/GenBank/DDBJ whole genome shotgun (WGS) entry which is preliminary data.</text>
</comment>
<evidence type="ECO:0000313" key="5">
    <source>
        <dbReference type="EMBL" id="OLV17844.1"/>
    </source>
</evidence>
<organism evidence="5 6">
    <name type="scientific">Deinococcus marmoris</name>
    <dbReference type="NCBI Taxonomy" id="249408"/>
    <lineage>
        <taxon>Bacteria</taxon>
        <taxon>Thermotogati</taxon>
        <taxon>Deinococcota</taxon>
        <taxon>Deinococci</taxon>
        <taxon>Deinococcales</taxon>
        <taxon>Deinococcaceae</taxon>
        <taxon>Deinococcus</taxon>
    </lineage>
</organism>
<feature type="domain" description="PAS" evidence="2">
    <location>
        <begin position="254"/>
        <end position="323"/>
    </location>
</feature>
<dbReference type="Gene3D" id="3.30.450.40">
    <property type="match status" value="1"/>
</dbReference>
<gene>
    <name evidence="5" type="ORF">BOO71_0007681</name>
</gene>
<feature type="domain" description="PAS" evidence="2">
    <location>
        <begin position="138"/>
        <end position="186"/>
    </location>
</feature>
<dbReference type="CDD" id="cd00130">
    <property type="entry name" value="PAS"/>
    <property type="match status" value="4"/>
</dbReference>
<reference evidence="5 6" key="1">
    <citation type="submission" date="2017-01" db="EMBL/GenBank/DDBJ databases">
        <title>Genome Analysis of Deinococcus marmoris KOPRI26562.</title>
        <authorList>
            <person name="Kim J.H."/>
            <person name="Oh H.-M."/>
        </authorList>
    </citation>
    <scope>NUCLEOTIDE SEQUENCE [LARGE SCALE GENOMIC DNA]</scope>
    <source>
        <strain evidence="5 6">KOPRI26562</strain>
    </source>
</reference>
<evidence type="ECO:0000256" key="1">
    <source>
        <dbReference type="SAM" id="Coils"/>
    </source>
</evidence>
<dbReference type="PANTHER" id="PTHR45228:SF1">
    <property type="entry name" value="CYCLIC DI-GMP PHOSPHODIESTERASE TM_0186"/>
    <property type="match status" value="1"/>
</dbReference>
<dbReference type="SUPFAM" id="SSF55785">
    <property type="entry name" value="PYP-like sensor domain (PAS domain)"/>
    <property type="match status" value="5"/>
</dbReference>
<feature type="domain" description="HD-GYP" evidence="4">
    <location>
        <begin position="810"/>
        <end position="996"/>
    </location>
</feature>
<dbReference type="InterPro" id="IPR001610">
    <property type="entry name" value="PAC"/>
</dbReference>
<feature type="domain" description="PAS" evidence="2">
    <location>
        <begin position="504"/>
        <end position="558"/>
    </location>
</feature>
<dbReference type="STRING" id="249408.BOO71_0007681"/>
<dbReference type="GO" id="GO:0016787">
    <property type="term" value="F:hydrolase activity"/>
    <property type="evidence" value="ECO:0007669"/>
    <property type="project" value="UniProtKB-KW"/>
</dbReference>
<dbReference type="Pfam" id="PF13426">
    <property type="entry name" value="PAS_9"/>
    <property type="match status" value="2"/>
</dbReference>
<dbReference type="SMART" id="SM00086">
    <property type="entry name" value="PAC"/>
    <property type="match status" value="4"/>
</dbReference>
<dbReference type="InterPro" id="IPR013767">
    <property type="entry name" value="PAS_fold"/>
</dbReference>
<dbReference type="InterPro" id="IPR003607">
    <property type="entry name" value="HD/PDEase_dom"/>
</dbReference>
<keyword evidence="1" id="KW-0175">Coiled coil</keyword>
<dbReference type="NCBIfam" id="TIGR00229">
    <property type="entry name" value="sensory_box"/>
    <property type="match status" value="5"/>
</dbReference>
<dbReference type="Gene3D" id="1.10.3210.10">
    <property type="entry name" value="Hypothetical protein af1432"/>
    <property type="match status" value="1"/>
</dbReference>
<dbReference type="NCBIfam" id="TIGR00277">
    <property type="entry name" value="HDIG"/>
    <property type="match status" value="1"/>
</dbReference>
<accession>A0A1U7NY66</accession>
<dbReference type="InterPro" id="IPR000014">
    <property type="entry name" value="PAS"/>
</dbReference>
<dbReference type="PROSITE" id="PS51832">
    <property type="entry name" value="HD_GYP"/>
    <property type="match status" value="1"/>
</dbReference>